<comment type="subcellular location">
    <subcellularLocation>
        <location evidence="1">Cell membrane</location>
        <topology evidence="1">Multi-pass membrane protein</topology>
    </subcellularLocation>
</comment>
<dbReference type="STRING" id="370764.SAMN04489810_2514"/>
<evidence type="ECO:0000256" key="5">
    <source>
        <dbReference type="ARBA" id="ARBA00023136"/>
    </source>
</evidence>
<gene>
    <name evidence="8" type="ORF">SAMN04489810_2514</name>
</gene>
<evidence type="ECO:0000313" key="9">
    <source>
        <dbReference type="Proteomes" id="UP000199009"/>
    </source>
</evidence>
<feature type="transmembrane region" description="Helical" evidence="6">
    <location>
        <begin position="32"/>
        <end position="50"/>
    </location>
</feature>
<dbReference type="EMBL" id="LT629692">
    <property type="protein sequence ID" value="SDH25341.1"/>
    <property type="molecule type" value="Genomic_DNA"/>
</dbReference>
<evidence type="ECO:0000256" key="4">
    <source>
        <dbReference type="ARBA" id="ARBA00022989"/>
    </source>
</evidence>
<evidence type="ECO:0000256" key="3">
    <source>
        <dbReference type="ARBA" id="ARBA00022692"/>
    </source>
</evidence>
<evidence type="ECO:0000313" key="8">
    <source>
        <dbReference type="EMBL" id="SDH25341.1"/>
    </source>
</evidence>
<keyword evidence="4 6" id="KW-1133">Transmembrane helix</keyword>
<feature type="domain" description="RDD" evidence="7">
    <location>
        <begin position="26"/>
        <end position="127"/>
    </location>
</feature>
<dbReference type="OrthoDB" id="5187110at2"/>
<organism evidence="8 9">
    <name type="scientific">Microbacterium pygmaeum</name>
    <dbReference type="NCBI Taxonomy" id="370764"/>
    <lineage>
        <taxon>Bacteria</taxon>
        <taxon>Bacillati</taxon>
        <taxon>Actinomycetota</taxon>
        <taxon>Actinomycetes</taxon>
        <taxon>Micrococcales</taxon>
        <taxon>Microbacteriaceae</taxon>
        <taxon>Microbacterium</taxon>
    </lineage>
</organism>
<evidence type="ECO:0000259" key="7">
    <source>
        <dbReference type="Pfam" id="PF06271"/>
    </source>
</evidence>
<dbReference type="InterPro" id="IPR051791">
    <property type="entry name" value="Pra-immunoreactive"/>
</dbReference>
<dbReference type="GO" id="GO:0005886">
    <property type="term" value="C:plasma membrane"/>
    <property type="evidence" value="ECO:0007669"/>
    <property type="project" value="UniProtKB-SubCell"/>
</dbReference>
<keyword evidence="3 6" id="KW-0812">Transmembrane</keyword>
<evidence type="ECO:0000256" key="1">
    <source>
        <dbReference type="ARBA" id="ARBA00004651"/>
    </source>
</evidence>
<evidence type="ECO:0000256" key="2">
    <source>
        <dbReference type="ARBA" id="ARBA00022475"/>
    </source>
</evidence>
<protein>
    <submittedName>
        <fullName evidence="8">Uncharacterized membrane protein YckC, RDD family</fullName>
    </submittedName>
</protein>
<dbReference type="InterPro" id="IPR010432">
    <property type="entry name" value="RDD"/>
</dbReference>
<accession>A0A1G8AWL6</accession>
<keyword evidence="5 6" id="KW-0472">Membrane</keyword>
<proteinExistence type="predicted"/>
<keyword evidence="9" id="KW-1185">Reference proteome</keyword>
<dbReference type="Proteomes" id="UP000199009">
    <property type="component" value="Chromosome I"/>
</dbReference>
<sequence length="133" mass="14252">MPDELAPGAYPGERLGLPQTGPGSLAPIGRRVWAIIIDWACAVLISIAFFSYDALATTLIFVIVQSLFIPTIGGSPGHRLLGMRVQRVTGGWTGLWRPIVRSVLLALVIPAVIWDADNRGVHDKAAGTVLIRS</sequence>
<feature type="transmembrane region" description="Helical" evidence="6">
    <location>
        <begin position="56"/>
        <end position="74"/>
    </location>
</feature>
<dbReference type="PANTHER" id="PTHR36115">
    <property type="entry name" value="PROLINE-RICH ANTIGEN HOMOLOG-RELATED"/>
    <property type="match status" value="1"/>
</dbReference>
<dbReference type="AlphaFoldDB" id="A0A1G8AWL6"/>
<reference evidence="8 9" key="1">
    <citation type="submission" date="2016-10" db="EMBL/GenBank/DDBJ databases">
        <authorList>
            <person name="de Groot N.N."/>
        </authorList>
    </citation>
    <scope>NUCLEOTIDE SEQUENCE [LARGE SCALE GENOMIC DNA]</scope>
    <source>
        <strain evidence="8 9">DSM 23142</strain>
    </source>
</reference>
<evidence type="ECO:0000256" key="6">
    <source>
        <dbReference type="SAM" id="Phobius"/>
    </source>
</evidence>
<feature type="transmembrane region" description="Helical" evidence="6">
    <location>
        <begin position="95"/>
        <end position="114"/>
    </location>
</feature>
<dbReference type="InterPro" id="IPR016795">
    <property type="entry name" value="UCP021697"/>
</dbReference>
<dbReference type="RefSeq" id="WP_091490755.1">
    <property type="nucleotide sequence ID" value="NZ_LT629692.1"/>
</dbReference>
<dbReference type="PANTHER" id="PTHR36115:SF6">
    <property type="entry name" value="PROLINE-RICH ANTIGEN HOMOLOG"/>
    <property type="match status" value="1"/>
</dbReference>
<dbReference type="Pfam" id="PF06271">
    <property type="entry name" value="RDD"/>
    <property type="match status" value="1"/>
</dbReference>
<dbReference type="PIRSF" id="PIRSF021697">
    <property type="entry name" value="UCP021697"/>
    <property type="match status" value="1"/>
</dbReference>
<name>A0A1G8AWL6_9MICO</name>
<keyword evidence="2" id="KW-1003">Cell membrane</keyword>